<dbReference type="PANTHER" id="PTHR30529">
    <property type="entry name" value="CYTOCHROME B561"/>
    <property type="match status" value="1"/>
</dbReference>
<dbReference type="Pfam" id="PF01292">
    <property type="entry name" value="Ni_hydr_CYTB"/>
    <property type="match status" value="1"/>
</dbReference>
<feature type="transmembrane region" description="Helical" evidence="13">
    <location>
        <begin position="82"/>
        <end position="102"/>
    </location>
</feature>
<comment type="subcellular location">
    <subcellularLocation>
        <location evidence="2">Cell membrane</location>
        <topology evidence="2">Multi-pass membrane protein</topology>
    </subcellularLocation>
</comment>
<feature type="transmembrane region" description="Helical" evidence="13">
    <location>
        <begin position="42"/>
        <end position="61"/>
    </location>
</feature>
<dbReference type="PATRIC" id="fig|1365253.3.peg.4074"/>
<dbReference type="PANTHER" id="PTHR30529:SF1">
    <property type="entry name" value="CYTOCHROME B561 HOMOLOG 2"/>
    <property type="match status" value="1"/>
</dbReference>
<evidence type="ECO:0000256" key="7">
    <source>
        <dbReference type="ARBA" id="ARBA00022723"/>
    </source>
</evidence>
<dbReference type="EMBL" id="AUXT01000193">
    <property type="protein sequence ID" value="KZN44343.1"/>
    <property type="molecule type" value="Genomic_DNA"/>
</dbReference>
<dbReference type="InterPro" id="IPR016174">
    <property type="entry name" value="Di-haem_cyt_TM"/>
</dbReference>
<keyword evidence="8" id="KW-0249">Electron transport</keyword>
<keyword evidence="10" id="KW-0408">Iron</keyword>
<dbReference type="Proteomes" id="UP000076587">
    <property type="component" value="Unassembled WGS sequence"/>
</dbReference>
<dbReference type="GO" id="GO:0020037">
    <property type="term" value="F:heme binding"/>
    <property type="evidence" value="ECO:0007669"/>
    <property type="project" value="TreeGrafter"/>
</dbReference>
<feature type="domain" description="Cytochrome b561 bacterial/Ni-hydrogenase" evidence="14">
    <location>
        <begin position="4"/>
        <end position="171"/>
    </location>
</feature>
<comment type="cofactor">
    <cofactor evidence="1">
        <name>heme b</name>
        <dbReference type="ChEBI" id="CHEBI:60344"/>
    </cofactor>
</comment>
<keyword evidence="11 13" id="KW-0472">Membrane</keyword>
<keyword evidence="6 13" id="KW-0812">Transmembrane</keyword>
<evidence type="ECO:0000256" key="6">
    <source>
        <dbReference type="ARBA" id="ARBA00022692"/>
    </source>
</evidence>
<dbReference type="OrthoDB" id="1247465at2"/>
<dbReference type="RefSeq" id="WP_063378468.1">
    <property type="nucleotide sequence ID" value="NZ_AUXT01000193.1"/>
</dbReference>
<comment type="caution">
    <text evidence="15">The sequence shown here is derived from an EMBL/GenBank/DDBJ whole genome shotgun (WGS) entry which is preliminary data.</text>
</comment>
<name>A0A162A562_9GAMM</name>
<evidence type="ECO:0000259" key="14">
    <source>
        <dbReference type="Pfam" id="PF01292"/>
    </source>
</evidence>
<evidence type="ECO:0000256" key="10">
    <source>
        <dbReference type="ARBA" id="ARBA00023004"/>
    </source>
</evidence>
<evidence type="ECO:0000256" key="4">
    <source>
        <dbReference type="ARBA" id="ARBA00022475"/>
    </source>
</evidence>
<organism evidence="15 16">
    <name type="scientific">Pseudoalteromonas luteoviolacea NCIMB 1942</name>
    <dbReference type="NCBI Taxonomy" id="1365253"/>
    <lineage>
        <taxon>Bacteria</taxon>
        <taxon>Pseudomonadati</taxon>
        <taxon>Pseudomonadota</taxon>
        <taxon>Gammaproteobacteria</taxon>
        <taxon>Alteromonadales</taxon>
        <taxon>Pseudoalteromonadaceae</taxon>
        <taxon>Pseudoalteromonas</taxon>
    </lineage>
</organism>
<comment type="similarity">
    <text evidence="12">Belongs to the cytochrome b561 family.</text>
</comment>
<dbReference type="InterPro" id="IPR011577">
    <property type="entry name" value="Cyt_b561_bac/Ni-Hgenase"/>
</dbReference>
<dbReference type="SUPFAM" id="SSF81342">
    <property type="entry name" value="Transmembrane di-heme cytochromes"/>
    <property type="match status" value="1"/>
</dbReference>
<dbReference type="InterPro" id="IPR052168">
    <property type="entry name" value="Cytochrome_b561_oxidase"/>
</dbReference>
<evidence type="ECO:0000256" key="2">
    <source>
        <dbReference type="ARBA" id="ARBA00004651"/>
    </source>
</evidence>
<dbReference type="GO" id="GO:0046872">
    <property type="term" value="F:metal ion binding"/>
    <property type="evidence" value="ECO:0007669"/>
    <property type="project" value="UniProtKB-KW"/>
</dbReference>
<dbReference type="GO" id="GO:0022904">
    <property type="term" value="P:respiratory electron transport chain"/>
    <property type="evidence" value="ECO:0007669"/>
    <property type="project" value="InterPro"/>
</dbReference>
<proteinExistence type="inferred from homology"/>
<dbReference type="GO" id="GO:0009055">
    <property type="term" value="F:electron transfer activity"/>
    <property type="evidence" value="ECO:0007669"/>
    <property type="project" value="InterPro"/>
</dbReference>
<evidence type="ECO:0000256" key="5">
    <source>
        <dbReference type="ARBA" id="ARBA00022617"/>
    </source>
</evidence>
<protein>
    <recommendedName>
        <fullName evidence="14">Cytochrome b561 bacterial/Ni-hydrogenase domain-containing protein</fullName>
    </recommendedName>
</protein>
<gene>
    <name evidence="15" type="ORF">N482_16685</name>
</gene>
<keyword evidence="5" id="KW-0349">Heme</keyword>
<accession>A0A162A562</accession>
<evidence type="ECO:0000313" key="15">
    <source>
        <dbReference type="EMBL" id="KZN44343.1"/>
    </source>
</evidence>
<evidence type="ECO:0000256" key="11">
    <source>
        <dbReference type="ARBA" id="ARBA00023136"/>
    </source>
</evidence>
<evidence type="ECO:0000256" key="1">
    <source>
        <dbReference type="ARBA" id="ARBA00001970"/>
    </source>
</evidence>
<reference evidence="15 16" key="1">
    <citation type="submission" date="2013-07" db="EMBL/GenBank/DDBJ databases">
        <title>Comparative Genomic and Metabolomic Analysis of Twelve Strains of Pseudoalteromonas luteoviolacea.</title>
        <authorList>
            <person name="Vynne N.G."/>
            <person name="Mansson M."/>
            <person name="Gram L."/>
        </authorList>
    </citation>
    <scope>NUCLEOTIDE SEQUENCE [LARGE SCALE GENOMIC DNA]</scope>
    <source>
        <strain evidence="15 16">NCIMB 1942</strain>
    </source>
</reference>
<evidence type="ECO:0000313" key="16">
    <source>
        <dbReference type="Proteomes" id="UP000076587"/>
    </source>
</evidence>
<keyword evidence="9 13" id="KW-1133">Transmembrane helix</keyword>
<keyword evidence="7" id="KW-0479">Metal-binding</keyword>
<evidence type="ECO:0000256" key="9">
    <source>
        <dbReference type="ARBA" id="ARBA00022989"/>
    </source>
</evidence>
<evidence type="ECO:0000256" key="8">
    <source>
        <dbReference type="ARBA" id="ARBA00022982"/>
    </source>
</evidence>
<keyword evidence="4" id="KW-1003">Cell membrane</keyword>
<feature type="transmembrane region" description="Helical" evidence="13">
    <location>
        <begin position="12"/>
        <end position="30"/>
    </location>
</feature>
<dbReference type="AlphaFoldDB" id="A0A162A562"/>
<sequence>MNSYSWSYKLLHWLSAFLFILMCFAFIGFYPQMSDADRTVMLIGHASIGVCLAAILLIRIGKRFVLKHPRPKHTQSTALTTMAKAVHFAMYVFMVLVPLTGYTTANFHYLPVQLFGSVLLNGNHDPELFNTFRAIHVLCIQALIVLVVLHSGAAIGHKLVLRDKVLYSMRPWFAQTKKKYKA</sequence>
<evidence type="ECO:0000256" key="12">
    <source>
        <dbReference type="ARBA" id="ARBA00037975"/>
    </source>
</evidence>
<evidence type="ECO:0000256" key="13">
    <source>
        <dbReference type="SAM" id="Phobius"/>
    </source>
</evidence>
<keyword evidence="3" id="KW-0813">Transport</keyword>
<dbReference type="GO" id="GO:0005886">
    <property type="term" value="C:plasma membrane"/>
    <property type="evidence" value="ECO:0007669"/>
    <property type="project" value="UniProtKB-SubCell"/>
</dbReference>
<evidence type="ECO:0000256" key="3">
    <source>
        <dbReference type="ARBA" id="ARBA00022448"/>
    </source>
</evidence>
<feature type="transmembrane region" description="Helical" evidence="13">
    <location>
        <begin position="134"/>
        <end position="161"/>
    </location>
</feature>